<evidence type="ECO:0000313" key="2">
    <source>
        <dbReference type="EMBL" id="AAN55955.1"/>
    </source>
</evidence>
<organism evidence="2 3">
    <name type="scientific">Shewanella oneidensis (strain ATCC 700550 / JCM 31522 / CIP 106686 / LMG 19005 / NCIMB 14063 / MR-1)</name>
    <dbReference type="NCBI Taxonomy" id="211586"/>
    <lineage>
        <taxon>Bacteria</taxon>
        <taxon>Pseudomonadati</taxon>
        <taxon>Pseudomonadota</taxon>
        <taxon>Gammaproteobacteria</taxon>
        <taxon>Alteromonadales</taxon>
        <taxon>Shewanellaceae</taxon>
        <taxon>Shewanella</taxon>
    </lineage>
</organism>
<dbReference type="PATRIC" id="fig|211586.12.peg.2840"/>
<dbReference type="PaxDb" id="211586-SO_2942"/>
<dbReference type="STRING" id="211586.SO_2942"/>
<keyword evidence="3" id="KW-1185">Reference proteome</keyword>
<dbReference type="HOGENOM" id="CLU_1440156_0_0_6"/>
<reference evidence="2 3" key="4">
    <citation type="journal article" date="2011" name="BMC Genomics">
        <title>Genome-wide protein localization prediction strategies for gram negative bacteria.</title>
        <authorList>
            <person name="Romine M.F."/>
        </authorList>
    </citation>
    <scope>NUCLEOTIDE SEQUENCE [LARGE SCALE GENOMIC DNA]</scope>
    <source>
        <strain evidence="3">ATCC 700550 / JCM 31522 / CIP 106686 / LMG 19005 / NCIMB 14063 / MR-1</strain>
    </source>
</reference>
<proteinExistence type="predicted"/>
<dbReference type="BioCyc" id="SONE211586:G1GMP-2716-MONOMER"/>
<feature type="chain" id="PRO_5004307121" evidence="1">
    <location>
        <begin position="19"/>
        <end position="188"/>
    </location>
</feature>
<dbReference type="Proteomes" id="UP000008186">
    <property type="component" value="Chromosome"/>
</dbReference>
<sequence>MRIILLFILCCCSFFLSSQELWKGAMYGDSAEKILSMYPNSVDQKMTDASDIKDLSRVISTKIELAKKPFNASFYFNNYGLKQVILHSESLFEDVEASSIEDLLTKSLVEKYGYASETADPIETSQKNKQFWAKWEKDYLIIKFLFQHEKNKMMIGYNLTADESDRLDRIAAERLLEGTSVSKEAEKL</sequence>
<evidence type="ECO:0000313" key="3">
    <source>
        <dbReference type="Proteomes" id="UP000008186"/>
    </source>
</evidence>
<gene>
    <name evidence="2" type="ordered locus">SO_2942</name>
</gene>
<name>Q8ED29_SHEON</name>
<dbReference type="EMBL" id="AE014299">
    <property type="protein sequence ID" value="AAN55955.1"/>
    <property type="molecule type" value="Genomic_DNA"/>
</dbReference>
<feature type="signal peptide" evidence="1">
    <location>
        <begin position="1"/>
        <end position="18"/>
    </location>
</feature>
<protein>
    <submittedName>
        <fullName evidence="2">Lambda phage transcriptional regulator</fullName>
    </submittedName>
</protein>
<evidence type="ECO:0000256" key="1">
    <source>
        <dbReference type="SAM" id="SignalP"/>
    </source>
</evidence>
<reference evidence="2 3" key="1">
    <citation type="journal article" date="2002" name="Nat. Biotechnol.">
        <title>Genome sequence of the dissimilatory metal ion-reducing bacterium Shewanella oneidensis.</title>
        <authorList>
            <person name="Heidelberg J.F."/>
            <person name="Paulsen I.T."/>
            <person name="Nelson K.E."/>
            <person name="Gaidos E.J."/>
            <person name="Nelson W.C."/>
            <person name="Read T.D."/>
            <person name="Eisen J.A."/>
            <person name="Seshadri R."/>
            <person name="Ward N."/>
            <person name="Methe B."/>
            <person name="Clayton R.A."/>
            <person name="Meyer T."/>
            <person name="Tsapin A."/>
            <person name="Scott J."/>
            <person name="Beanan M."/>
            <person name="Brinkac L."/>
            <person name="Daugherty S."/>
            <person name="DeBoy R.T."/>
            <person name="Dodson R.J."/>
            <person name="Durkin A.S."/>
            <person name="Haft D.H."/>
            <person name="Kolonay J.F."/>
            <person name="Madupu R."/>
            <person name="Peterson J.D."/>
            <person name="Umayam L.A."/>
            <person name="White O."/>
            <person name="Wolf A.M."/>
            <person name="Vamathevan J."/>
            <person name="Weidman J."/>
            <person name="Impraim M."/>
            <person name="Lee K."/>
            <person name="Berry K."/>
            <person name="Lee C."/>
            <person name="Mueller J."/>
            <person name="Khouri H."/>
            <person name="Gill J."/>
            <person name="Utterback T.R."/>
            <person name="McDonald L.A."/>
            <person name="Feldblyum T.V."/>
            <person name="Smith H.O."/>
            <person name="Venter J.C."/>
            <person name="Nealson K.H."/>
            <person name="Fraser C.M."/>
        </authorList>
    </citation>
    <scope>NUCLEOTIDE SEQUENCE [LARGE SCALE GENOMIC DNA]</scope>
    <source>
        <strain evidence="3">ATCC 700550 / JCM 31522 / CIP 106686 / LMG 19005 / NCIMB 14063 / MR-1</strain>
    </source>
</reference>
<reference evidence="2 3" key="3">
    <citation type="journal article" date="2008" name="Appl. Environ. Microbiol.">
        <title>Identification of mobile elements and pseudogenes in the Shewanella oneidensis MR-1 genome.</title>
        <authorList>
            <person name="Romine M.F."/>
            <person name="Carlson T.S."/>
            <person name="Norbeck A.D."/>
            <person name="McCue L.A."/>
            <person name="Lipton M.S."/>
        </authorList>
    </citation>
    <scope>NUCLEOTIDE SEQUENCE [LARGE SCALE GENOMIC DNA]</scope>
    <source>
        <strain evidence="3">ATCC 700550 / JCM 31522 / CIP 106686 / LMG 19005 / NCIMB 14063 / MR-1</strain>
    </source>
</reference>
<dbReference type="KEGG" id="son:SO_2942"/>
<dbReference type="AlphaFoldDB" id="Q8ED29"/>
<dbReference type="RefSeq" id="WP_011072847.1">
    <property type="nucleotide sequence ID" value="NC_004347.2"/>
</dbReference>
<keyword evidence="1" id="KW-0732">Signal</keyword>
<accession>Q8ED29</accession>
<reference evidence="2 3" key="2">
    <citation type="journal article" date="2005" name="Proteomics">
        <title>Global detection and characterization of hypothetical proteins in Shewanella oneidensis MR-1 using LC-MS based proteomics.</title>
        <authorList>
            <person name="Elias D.A."/>
            <person name="Monroe M.E."/>
            <person name="Marshall M.J."/>
            <person name="Romine M.F."/>
            <person name="Belieav A.S."/>
            <person name="Fredrickson J.K."/>
            <person name="Anderson G.A."/>
            <person name="Smith R.D."/>
            <person name="Lipton M.S."/>
        </authorList>
    </citation>
    <scope>NUCLEOTIDE SEQUENCE [LARGE SCALE GENOMIC DNA]</scope>
    <source>
        <strain evidence="3">ATCC 700550 / JCM 31522 / CIP 106686 / LMG 19005 / NCIMB 14063 / MR-1</strain>
    </source>
</reference>